<accession>A0A158QMK8</accession>
<evidence type="ECO:0000313" key="2">
    <source>
        <dbReference type="Proteomes" id="UP000268014"/>
    </source>
</evidence>
<gene>
    <name evidence="1" type="ORF">HPLM_LOCUS8666</name>
</gene>
<dbReference type="EMBL" id="UZAF01016907">
    <property type="protein sequence ID" value="VDO35500.1"/>
    <property type="molecule type" value="Genomic_DNA"/>
</dbReference>
<organism evidence="3">
    <name type="scientific">Haemonchus placei</name>
    <name type="common">Barber's pole worm</name>
    <dbReference type="NCBI Taxonomy" id="6290"/>
    <lineage>
        <taxon>Eukaryota</taxon>
        <taxon>Metazoa</taxon>
        <taxon>Ecdysozoa</taxon>
        <taxon>Nematoda</taxon>
        <taxon>Chromadorea</taxon>
        <taxon>Rhabditida</taxon>
        <taxon>Rhabditina</taxon>
        <taxon>Rhabditomorpha</taxon>
        <taxon>Strongyloidea</taxon>
        <taxon>Trichostrongylidae</taxon>
        <taxon>Haemonchus</taxon>
    </lineage>
</organism>
<proteinExistence type="predicted"/>
<protein>
    <submittedName>
        <fullName evidence="3">BTB domain-containing protein</fullName>
    </submittedName>
</protein>
<keyword evidence="2" id="KW-1185">Reference proteome</keyword>
<evidence type="ECO:0000313" key="1">
    <source>
        <dbReference type="EMBL" id="VDO35500.1"/>
    </source>
</evidence>
<dbReference type="OrthoDB" id="5794217at2759"/>
<dbReference type="WBParaSite" id="HPLM_0000867401-mRNA-1">
    <property type="protein sequence ID" value="HPLM_0000867401-mRNA-1"/>
    <property type="gene ID" value="HPLM_0000867401"/>
</dbReference>
<dbReference type="AlphaFoldDB" id="A0A158QMK8"/>
<reference evidence="3" key="1">
    <citation type="submission" date="2016-04" db="UniProtKB">
        <authorList>
            <consortium name="WormBaseParasite"/>
        </authorList>
    </citation>
    <scope>IDENTIFICATION</scope>
</reference>
<name>A0A158QMK8_HAEPC</name>
<dbReference type="Proteomes" id="UP000268014">
    <property type="component" value="Unassembled WGS sequence"/>
</dbReference>
<evidence type="ECO:0000313" key="3">
    <source>
        <dbReference type="WBParaSite" id="HPLM_0000867401-mRNA-1"/>
    </source>
</evidence>
<reference evidence="1 2" key="2">
    <citation type="submission" date="2018-11" db="EMBL/GenBank/DDBJ databases">
        <authorList>
            <consortium name="Pathogen Informatics"/>
        </authorList>
    </citation>
    <scope>NUCLEOTIDE SEQUENCE [LARGE SCALE GENOMIC DNA]</scope>
    <source>
        <strain evidence="1 2">MHpl1</strain>
    </source>
</reference>
<dbReference type="OMA" id="AMAAYCE"/>
<sequence length="285" mass="32970">MEDNDITQFSTRPASAYNILLEYQSQIRQLVSDGDVRCILRPNAMAAYCEQLLKTRSVDELSLPFGEFHRQELLKAKSIGRTKFEVFWNEVHKYIIHAMSAIDEMTTGQILSLICQANDIPSSVTFRVDFPCPPPSSCFMMYSKQELFLNKQLTDEEIKGRWDAMLPKHRIPLFEQYKLELAAFVENLNNFLLQTSNLSEKQKLHTKDIMNRTSAAIDQVNEILKKLRMEDLAKSTSALECFKEKVGTYYNDIIDDAEREEIIQKEFNALPKRVIAWLSSAHNED</sequence>